<dbReference type="PANTHER" id="PTHR16220:SF0">
    <property type="entry name" value="WD REPEAT-CONTAINING PROTEIN WRAP73"/>
    <property type="match status" value="1"/>
</dbReference>
<dbReference type="SUPFAM" id="SSF50978">
    <property type="entry name" value="WD40 repeat-like"/>
    <property type="match status" value="1"/>
</dbReference>
<reference evidence="1" key="1">
    <citation type="journal article" date="2021" name="Open Biol.">
        <title>Shared evolutionary footprints suggest mitochondrial oxidative damage underlies multiple complex I losses in fungi.</title>
        <authorList>
            <person name="Schikora-Tamarit M.A."/>
            <person name="Marcet-Houben M."/>
            <person name="Nosek J."/>
            <person name="Gabaldon T."/>
        </authorList>
    </citation>
    <scope>NUCLEOTIDE SEQUENCE</scope>
    <source>
        <strain evidence="1">CBS6341</strain>
    </source>
</reference>
<dbReference type="PANTHER" id="PTHR16220">
    <property type="entry name" value="WD REPEAT PROTEIN 8-RELATED"/>
    <property type="match status" value="1"/>
</dbReference>
<gene>
    <name evidence="1" type="ORF">WICMUC_002831</name>
</gene>
<comment type="caution">
    <text evidence="1">The sequence shown here is derived from an EMBL/GenBank/DDBJ whole genome shotgun (WGS) entry which is preliminary data.</text>
</comment>
<evidence type="ECO:0000313" key="2">
    <source>
        <dbReference type="Proteomes" id="UP000769528"/>
    </source>
</evidence>
<organism evidence="1 2">
    <name type="scientific">Wickerhamomyces mucosus</name>
    <dbReference type="NCBI Taxonomy" id="1378264"/>
    <lineage>
        <taxon>Eukaryota</taxon>
        <taxon>Fungi</taxon>
        <taxon>Dikarya</taxon>
        <taxon>Ascomycota</taxon>
        <taxon>Saccharomycotina</taxon>
        <taxon>Saccharomycetes</taxon>
        <taxon>Phaffomycetales</taxon>
        <taxon>Wickerhamomycetaceae</taxon>
        <taxon>Wickerhamomyces</taxon>
    </lineage>
</organism>
<dbReference type="GO" id="GO:1990810">
    <property type="term" value="P:microtubule anchoring at mitotic spindle pole body"/>
    <property type="evidence" value="ECO:0007669"/>
    <property type="project" value="TreeGrafter"/>
</dbReference>
<name>A0A9P8PP99_9ASCO</name>
<dbReference type="InterPro" id="IPR036322">
    <property type="entry name" value="WD40_repeat_dom_sf"/>
</dbReference>
<evidence type="ECO:0000313" key="1">
    <source>
        <dbReference type="EMBL" id="KAH3675175.1"/>
    </source>
</evidence>
<dbReference type="OrthoDB" id="4020988at2759"/>
<reference evidence="1" key="2">
    <citation type="submission" date="2021-01" db="EMBL/GenBank/DDBJ databases">
        <authorList>
            <person name="Schikora-Tamarit M.A."/>
        </authorList>
    </citation>
    <scope>NUCLEOTIDE SEQUENCE</scope>
    <source>
        <strain evidence="1">CBS6341</strain>
    </source>
</reference>
<protein>
    <submittedName>
        <fullName evidence="1">Uncharacterized protein</fullName>
    </submittedName>
</protein>
<proteinExistence type="predicted"/>
<dbReference type="GO" id="GO:1990811">
    <property type="term" value="C:MWP complex"/>
    <property type="evidence" value="ECO:0007669"/>
    <property type="project" value="TreeGrafter"/>
</dbReference>
<dbReference type="Proteomes" id="UP000769528">
    <property type="component" value="Unassembled WGS sequence"/>
</dbReference>
<dbReference type="EMBL" id="JAEUBF010000781">
    <property type="protein sequence ID" value="KAH3675175.1"/>
    <property type="molecule type" value="Genomic_DNA"/>
</dbReference>
<dbReference type="GO" id="GO:0005815">
    <property type="term" value="C:microtubule organizing center"/>
    <property type="evidence" value="ECO:0007669"/>
    <property type="project" value="TreeGrafter"/>
</dbReference>
<dbReference type="AlphaFoldDB" id="A0A9P8PP99"/>
<dbReference type="InterPro" id="IPR052778">
    <property type="entry name" value="Centrosome-WD_assoc"/>
</dbReference>
<keyword evidence="2" id="KW-1185">Reference proteome</keyword>
<sequence length="522" mass="60386">MSIIDRSSKFSFSQHTPIGSPCGLYIAYINGSNLLIRYAPTLECTRSVQLSKRFVKITQIQWEPIYEGRSTKIALLISSESKVKILDVEDEKVNIDIMEDEIIGIEKFQWLNSGERAKETAYQRSKQIIIFNRNDVSAKLYSLDYQVPLYEFSKPRYNKLILRSKSHKYAVVTESDKTEILLNNLINYGSTSRLLYKTNLGHYMNLEDVIISPNSQWVLCNDKGQNQIHLRIFPIIQSHSNPIFEYKDTYDPLGALQADFLQIGSEDQNDYDVLFSDHFEQINQLRLSANLNQIASYRHTSNLLDSTIIFRQNLENTKYIKKLNPFKIPQLANLPIHFRGILKFLVKDRFLFSVANSMPGTVFIWDLASDDDRGPLYVIVTNSKIKDIQLHNEYLLILNERSISFWKENSLPISINPNSQILTARMIQIGEKACKLLVSDINKSFFLLELEITANNKRTVSQFQDMDTEQIDLIRRGSPQLTNDLTKVKELARIVQQNEWGLSDSMLINEDTFQRKKKPKTS</sequence>
<accession>A0A9P8PP99</accession>